<dbReference type="AlphaFoldDB" id="A0A0M0HM82"/>
<dbReference type="InterPro" id="IPR036102">
    <property type="entry name" value="OsmC/Ohrsf"/>
</dbReference>
<comment type="caution">
    <text evidence="1">The sequence shown here is derived from an EMBL/GenBank/DDBJ whole genome shotgun (WGS) entry which is preliminary data.</text>
</comment>
<evidence type="ECO:0000313" key="2">
    <source>
        <dbReference type="Proteomes" id="UP000037515"/>
    </source>
</evidence>
<dbReference type="InterPro" id="IPR015946">
    <property type="entry name" value="KH_dom-like_a/b"/>
</dbReference>
<dbReference type="InterPro" id="IPR003718">
    <property type="entry name" value="OsmC/Ohr_fam"/>
</dbReference>
<dbReference type="Pfam" id="PF02566">
    <property type="entry name" value="OsmC"/>
    <property type="match status" value="1"/>
</dbReference>
<keyword evidence="2" id="KW-1185">Reference proteome</keyword>
<dbReference type="PATRIC" id="fig|693.5.peg.2358"/>
<dbReference type="STRING" id="693.AKJ17_11515"/>
<dbReference type="SUPFAM" id="SSF82784">
    <property type="entry name" value="OsmC-like"/>
    <property type="match status" value="1"/>
</dbReference>
<dbReference type="RefSeq" id="WP_053395959.1">
    <property type="nucleotide sequence ID" value="NZ_LHPJ01000008.1"/>
</dbReference>
<protein>
    <submittedName>
        <fullName evidence="1">Osmotically inducible protein OsmC</fullName>
    </submittedName>
</protein>
<evidence type="ECO:0000313" key="1">
    <source>
        <dbReference type="EMBL" id="KOO03175.1"/>
    </source>
</evidence>
<dbReference type="OrthoDB" id="9804010at2"/>
<reference evidence="2" key="1">
    <citation type="submission" date="2015-08" db="EMBL/GenBank/DDBJ databases">
        <title>Vibrio galatheae sp. nov., a novel member of the Vibrionaceae family isolated from the Solomon Islands.</title>
        <authorList>
            <person name="Giubergia S."/>
            <person name="Machado H."/>
            <person name="Mateiu R.V."/>
            <person name="Gram L."/>
        </authorList>
    </citation>
    <scope>NUCLEOTIDE SEQUENCE [LARGE SCALE GENOMIC DNA]</scope>
    <source>
        <strain evidence="2">DSM 19584</strain>
    </source>
</reference>
<sequence>MSIQVDWNKECQFNVTTSNGSVIAVDSENNTAPCPTELLLSALGSCSATDVVLYLQDQGVEVESLNNTVTHTLTDSEPRLYKSANLHLRVKGVGVTEAMVNAAAQQAVSKYCHVCLMLQPNIEVTYSVEVI</sequence>
<dbReference type="PANTHER" id="PTHR34352:SF1">
    <property type="entry name" value="PROTEIN YHFA"/>
    <property type="match status" value="1"/>
</dbReference>
<organism evidence="1 2">
    <name type="scientific">Vibrio nereis</name>
    <dbReference type="NCBI Taxonomy" id="693"/>
    <lineage>
        <taxon>Bacteria</taxon>
        <taxon>Pseudomonadati</taxon>
        <taxon>Pseudomonadota</taxon>
        <taxon>Gammaproteobacteria</taxon>
        <taxon>Vibrionales</taxon>
        <taxon>Vibrionaceae</taxon>
        <taxon>Vibrio</taxon>
    </lineage>
</organism>
<dbReference type="EMBL" id="LHPJ01000008">
    <property type="protein sequence ID" value="KOO03175.1"/>
    <property type="molecule type" value="Genomic_DNA"/>
</dbReference>
<name>A0A0M0HM82_VIBNE</name>
<dbReference type="PANTHER" id="PTHR34352">
    <property type="entry name" value="PROTEIN YHFA"/>
    <property type="match status" value="1"/>
</dbReference>
<proteinExistence type="predicted"/>
<dbReference type="Gene3D" id="3.30.300.20">
    <property type="match status" value="1"/>
</dbReference>
<gene>
    <name evidence="1" type="ORF">AKJ17_11515</name>
</gene>
<accession>A0A0M0HM82</accession>
<dbReference type="Proteomes" id="UP000037515">
    <property type="component" value="Unassembled WGS sequence"/>
</dbReference>